<feature type="region of interest" description="Disordered" evidence="1">
    <location>
        <begin position="39"/>
        <end position="127"/>
    </location>
</feature>
<protein>
    <submittedName>
        <fullName evidence="2">Hormone-sensitive lipase</fullName>
    </submittedName>
</protein>
<feature type="non-terminal residue" evidence="2">
    <location>
        <position position="171"/>
    </location>
</feature>
<sequence>VLVSFVPSPSRLLCLMDPLLPFGFMIRCLKAYACPTPHNSEAEESSTATDLTKDPVTSHSSTKNSLAMASSMSNNTLDNTLSLTAGGHKKKCSPNGHVPGSETESFEEVSESDLLELAAHKSPMSELGSDTLTTVSLASLQSRPEADLPLQLSDMALKTPDTVDGQGTSSG</sequence>
<gene>
    <name evidence="2" type="primary">Hsl</name>
</gene>
<evidence type="ECO:0000256" key="1">
    <source>
        <dbReference type="SAM" id="MobiDB-lite"/>
    </source>
</evidence>
<reference evidence="2" key="1">
    <citation type="submission" date="2015-12" db="EMBL/GenBank/DDBJ databases">
        <title>Comprehensive annotation of the transcriptome of the two-spotted cricket Gryllus bimaculatus.</title>
        <authorList>
            <person name="Fukumura K."/>
            <person name="Tsukamoto Y."/>
            <person name="Nagata S."/>
        </authorList>
    </citation>
    <scope>NUCLEOTIDE SEQUENCE</scope>
</reference>
<evidence type="ECO:0000313" key="2">
    <source>
        <dbReference type="EMBL" id="ALT55115.1"/>
    </source>
</evidence>
<proteinExistence type="evidence at transcript level"/>
<accession>A0A0U3DF35</accession>
<feature type="compositionally biased region" description="Polar residues" evidence="1">
    <location>
        <begin position="45"/>
        <end position="63"/>
    </location>
</feature>
<name>A0A0U3DF35_GRYBI</name>
<dbReference type="AlphaFoldDB" id="A0A0U3DF35"/>
<dbReference type="EMBL" id="KU254602">
    <property type="protein sequence ID" value="ALT55115.1"/>
    <property type="molecule type" value="mRNA"/>
</dbReference>
<feature type="non-terminal residue" evidence="2">
    <location>
        <position position="1"/>
    </location>
</feature>
<feature type="compositionally biased region" description="Low complexity" evidence="1">
    <location>
        <begin position="64"/>
        <end position="75"/>
    </location>
</feature>
<organism evidence="2">
    <name type="scientific">Gryllus bimaculatus</name>
    <name type="common">Two-spotted cricket</name>
    <dbReference type="NCBI Taxonomy" id="6999"/>
    <lineage>
        <taxon>Eukaryota</taxon>
        <taxon>Metazoa</taxon>
        <taxon>Ecdysozoa</taxon>
        <taxon>Arthropoda</taxon>
        <taxon>Hexapoda</taxon>
        <taxon>Insecta</taxon>
        <taxon>Pterygota</taxon>
        <taxon>Neoptera</taxon>
        <taxon>Polyneoptera</taxon>
        <taxon>Orthoptera</taxon>
        <taxon>Ensifera</taxon>
        <taxon>Gryllidea</taxon>
        <taxon>Grylloidea</taxon>
        <taxon>Gryllidae</taxon>
        <taxon>Gryllinae</taxon>
        <taxon>Gryllus</taxon>
    </lineage>
</organism>
<feature type="compositionally biased region" description="Acidic residues" evidence="1">
    <location>
        <begin position="104"/>
        <end position="114"/>
    </location>
</feature>